<keyword evidence="10" id="KW-1185">Reference proteome</keyword>
<accession>A0A2G5BIW0</accession>
<evidence type="ECO:0000256" key="1">
    <source>
        <dbReference type="ARBA" id="ARBA00008780"/>
    </source>
</evidence>
<sequence>MQIVTALARIHGGSQCHTSGSKRNMLSLHRRIFVLNRTPRFSRTVHLPGIGGRGSHARVGTLSVGGWPRVLTASLLSTVITAYCLSGPLLLEKGPGSDSDEHGSNSKSGSDHEKSGTENAAGADNDHESVGSQSNTIQSLYNTITTGLVASLTNSELAHRNVDVKNDKSASTADRSSNASHPADSQDRAWYTELLGVLELLGASSQSSEDLKTQAESKTPTKSQSTEEEKADYLSWLTNIRERLDNISAQILQSGADTSAVSGLASKRDNEPETGGPFKDVKMLPDNGDQSNTMKDQVLGQISAIQIQLGQQIDDARSAFENTVHDMLPLQLQRPWVTECAQNCLDKEIHAEPSETTLVRIGSDICRQEADFQRRRAEKIRNDFAGFIGVASGTVDVRDIPVIGIASSGGGFRAMIATLGSYRAMHQAGLAQCAMYDAAVSGSSWTVAALHTYASGNPFRVLDSVHLAMKTSMFSTSNLKDFIVENDGMAKRVFADIAARYLLSTAKDENTQQAADGSAEESNGLASDPAKIDKVQVPASIVDRMWGEVARQGAKVADTVLPEQLQLWRRAETAAPAPLTMDELLQVARTTLGSLSTPPLSIVDLYGALLFKKLIVQHISGGEDDAKPDLKLDLQWVKLSAQRAAVDEGRLPMPIYTAVRHFIGTQDNNPDNAPGHKYQWIEMNPYEIGSIDHGAWVSSWAFGRPMAKGREQLRVGEAHFGSIMGAVSSAFCASVNAMMMEVYMAVPSAVRGVLDPLLDWIDSGAQTSHPIPPYTIYNPFFKTDVPGASAKDELSELGSKPLLSLMDAGMQNNLPFAPLLRAERGVDVIVCLDASANIDIMPWFARAEAWASDHGIERWPWGARPWAVDTLRPSKSEEELNKSTLRGTRSICENTDRRLREDNVRCVVFDQAMAPSPLSKQQGQQKTLAHPPLTILYLPLLPNRDFRDPEFNPETADFCATFNDKWTSEQIDQLADLASLNFTQELERIRGAVRTAYLRKRAHRLFREGAGK</sequence>
<evidence type="ECO:0000256" key="5">
    <source>
        <dbReference type="PROSITE-ProRule" id="PRU00555"/>
    </source>
</evidence>
<feature type="region of interest" description="Disordered" evidence="7">
    <location>
        <begin position="94"/>
        <end position="134"/>
    </location>
</feature>
<feature type="domain" description="PLA2c" evidence="8">
    <location>
        <begin position="351"/>
        <end position="1012"/>
    </location>
</feature>
<feature type="compositionally biased region" description="Polar residues" evidence="7">
    <location>
        <begin position="169"/>
        <end position="180"/>
    </location>
</feature>
<dbReference type="GO" id="GO:0046475">
    <property type="term" value="P:glycerophospholipid catabolic process"/>
    <property type="evidence" value="ECO:0007669"/>
    <property type="project" value="TreeGrafter"/>
</dbReference>
<dbReference type="InterPro" id="IPR016035">
    <property type="entry name" value="Acyl_Trfase/lysoPLipase"/>
</dbReference>
<dbReference type="GO" id="GO:0004622">
    <property type="term" value="F:phosphatidylcholine lysophospholipase activity"/>
    <property type="evidence" value="ECO:0007669"/>
    <property type="project" value="UniProtKB-EC"/>
</dbReference>
<evidence type="ECO:0000256" key="3">
    <source>
        <dbReference type="ARBA" id="ARBA00022963"/>
    </source>
</evidence>
<dbReference type="AlphaFoldDB" id="A0A2G5BIW0"/>
<evidence type="ECO:0000256" key="6">
    <source>
        <dbReference type="RuleBase" id="RU362103"/>
    </source>
</evidence>
<evidence type="ECO:0000256" key="2">
    <source>
        <dbReference type="ARBA" id="ARBA00022801"/>
    </source>
</evidence>
<keyword evidence="3 5" id="KW-0442">Lipid degradation</keyword>
<dbReference type="GO" id="GO:0005829">
    <property type="term" value="C:cytosol"/>
    <property type="evidence" value="ECO:0007669"/>
    <property type="project" value="TreeGrafter"/>
</dbReference>
<dbReference type="SUPFAM" id="SSF52151">
    <property type="entry name" value="FabD/lysophospholipase-like"/>
    <property type="match status" value="1"/>
</dbReference>
<feature type="region of interest" description="Disordered" evidence="7">
    <location>
        <begin position="163"/>
        <end position="187"/>
    </location>
</feature>
<protein>
    <recommendedName>
        <fullName evidence="6">Lysophospholipase</fullName>
        <ecNumber evidence="6">3.1.1.5</ecNumber>
    </recommendedName>
</protein>
<evidence type="ECO:0000259" key="8">
    <source>
        <dbReference type="PROSITE" id="PS51210"/>
    </source>
</evidence>
<dbReference type="EC" id="3.1.1.5" evidence="6"/>
<reference evidence="9 10" key="1">
    <citation type="journal article" date="2015" name="Genome Biol. Evol.">
        <title>Phylogenomic analyses indicate that early fungi evolved digesting cell walls of algal ancestors of land plants.</title>
        <authorList>
            <person name="Chang Y."/>
            <person name="Wang S."/>
            <person name="Sekimoto S."/>
            <person name="Aerts A.L."/>
            <person name="Choi C."/>
            <person name="Clum A."/>
            <person name="LaButti K.M."/>
            <person name="Lindquist E.A."/>
            <person name="Yee Ngan C."/>
            <person name="Ohm R.A."/>
            <person name="Salamov A.A."/>
            <person name="Grigoriev I.V."/>
            <person name="Spatafora J.W."/>
            <person name="Berbee M.L."/>
        </authorList>
    </citation>
    <scope>NUCLEOTIDE SEQUENCE [LARGE SCALE GENOMIC DNA]</scope>
    <source>
        <strain evidence="9 10">NRRL 1564</strain>
    </source>
</reference>
<feature type="region of interest" description="Disordered" evidence="7">
    <location>
        <begin position="510"/>
        <end position="529"/>
    </location>
</feature>
<feature type="region of interest" description="Disordered" evidence="7">
    <location>
        <begin position="206"/>
        <end position="230"/>
    </location>
</feature>
<dbReference type="PANTHER" id="PTHR10728">
    <property type="entry name" value="CYTOSOLIC PHOSPHOLIPASE A2"/>
    <property type="match status" value="1"/>
</dbReference>
<dbReference type="GO" id="GO:0004623">
    <property type="term" value="F:phospholipase A2 activity"/>
    <property type="evidence" value="ECO:0007669"/>
    <property type="project" value="TreeGrafter"/>
</dbReference>
<comment type="similarity">
    <text evidence="1 6">Belongs to the lysophospholipase family.</text>
</comment>
<feature type="compositionally biased region" description="Polar residues" evidence="7">
    <location>
        <begin position="511"/>
        <end position="525"/>
    </location>
</feature>
<name>A0A2G5BIW0_COERN</name>
<keyword evidence="2 5" id="KW-0378">Hydrolase</keyword>
<proteinExistence type="inferred from homology"/>
<dbReference type="OrthoDB" id="6121437at2759"/>
<comment type="catalytic activity">
    <reaction evidence="6">
        <text>a 1-acyl-sn-glycero-3-phosphocholine + H2O = sn-glycerol 3-phosphocholine + a fatty acid + H(+)</text>
        <dbReference type="Rhea" id="RHEA:15177"/>
        <dbReference type="ChEBI" id="CHEBI:15377"/>
        <dbReference type="ChEBI" id="CHEBI:15378"/>
        <dbReference type="ChEBI" id="CHEBI:16870"/>
        <dbReference type="ChEBI" id="CHEBI:28868"/>
        <dbReference type="ChEBI" id="CHEBI:58168"/>
        <dbReference type="EC" id="3.1.1.5"/>
    </reaction>
</comment>
<gene>
    <name evidence="9" type="ORF">COEREDRAFT_79473</name>
</gene>
<evidence type="ECO:0000256" key="4">
    <source>
        <dbReference type="ARBA" id="ARBA00023098"/>
    </source>
</evidence>
<organism evidence="9 10">
    <name type="scientific">Coemansia reversa (strain ATCC 12441 / NRRL 1564)</name>
    <dbReference type="NCBI Taxonomy" id="763665"/>
    <lineage>
        <taxon>Eukaryota</taxon>
        <taxon>Fungi</taxon>
        <taxon>Fungi incertae sedis</taxon>
        <taxon>Zoopagomycota</taxon>
        <taxon>Kickxellomycotina</taxon>
        <taxon>Kickxellomycetes</taxon>
        <taxon>Kickxellales</taxon>
        <taxon>Kickxellaceae</taxon>
        <taxon>Coemansia</taxon>
    </lineage>
</organism>
<evidence type="ECO:0000313" key="10">
    <source>
        <dbReference type="Proteomes" id="UP000242474"/>
    </source>
</evidence>
<keyword evidence="4 5" id="KW-0443">Lipid metabolism</keyword>
<feature type="compositionally biased region" description="Basic and acidic residues" evidence="7">
    <location>
        <begin position="99"/>
        <end position="116"/>
    </location>
</feature>
<evidence type="ECO:0000313" key="9">
    <source>
        <dbReference type="EMBL" id="PIA18945.1"/>
    </source>
</evidence>
<dbReference type="PANTHER" id="PTHR10728:SF40">
    <property type="entry name" value="PATATIN FAMILY PROTEIN"/>
    <property type="match status" value="1"/>
</dbReference>
<dbReference type="Proteomes" id="UP000242474">
    <property type="component" value="Unassembled WGS sequence"/>
</dbReference>
<dbReference type="Gene3D" id="3.40.1090.10">
    <property type="entry name" value="Cytosolic phospholipase A2 catalytic domain"/>
    <property type="match status" value="2"/>
</dbReference>
<dbReference type="InterPro" id="IPR002642">
    <property type="entry name" value="LysoPLipase_cat_dom"/>
</dbReference>
<dbReference type="PROSITE" id="PS51210">
    <property type="entry name" value="PLA2C"/>
    <property type="match status" value="1"/>
</dbReference>
<dbReference type="SMART" id="SM00022">
    <property type="entry name" value="PLAc"/>
    <property type="match status" value="1"/>
</dbReference>
<dbReference type="STRING" id="763665.A0A2G5BIW0"/>
<dbReference type="Pfam" id="PF01735">
    <property type="entry name" value="PLA2_B"/>
    <property type="match status" value="2"/>
</dbReference>
<dbReference type="EMBL" id="KZ303488">
    <property type="protein sequence ID" value="PIA18945.1"/>
    <property type="molecule type" value="Genomic_DNA"/>
</dbReference>
<evidence type="ECO:0000256" key="7">
    <source>
        <dbReference type="SAM" id="MobiDB-lite"/>
    </source>
</evidence>